<dbReference type="EMBL" id="VCEJ01000004">
    <property type="protein sequence ID" value="TLV01500.1"/>
    <property type="molecule type" value="Genomic_DNA"/>
</dbReference>
<proteinExistence type="predicted"/>
<reference evidence="1 2" key="1">
    <citation type="submission" date="2019-05" db="EMBL/GenBank/DDBJ databases">
        <authorList>
            <person name="Qu J.-H."/>
        </authorList>
    </citation>
    <scope>NUCLEOTIDE SEQUENCE [LARGE SCALE GENOMIC DNA]</scope>
    <source>
        <strain evidence="1 2">T17</strain>
    </source>
</reference>
<dbReference type="Pfam" id="PF14054">
    <property type="entry name" value="DUF4249"/>
    <property type="match status" value="1"/>
</dbReference>
<dbReference type="OrthoDB" id="1115009at2"/>
<keyword evidence="2" id="KW-1185">Reference proteome</keyword>
<organism evidence="1 2">
    <name type="scientific">Dyadobacter luticola</name>
    <dbReference type="NCBI Taxonomy" id="1979387"/>
    <lineage>
        <taxon>Bacteria</taxon>
        <taxon>Pseudomonadati</taxon>
        <taxon>Bacteroidota</taxon>
        <taxon>Cytophagia</taxon>
        <taxon>Cytophagales</taxon>
        <taxon>Spirosomataceae</taxon>
        <taxon>Dyadobacter</taxon>
    </lineage>
</organism>
<name>A0A5R9KZI5_9BACT</name>
<dbReference type="Proteomes" id="UP000306402">
    <property type="component" value="Unassembled WGS sequence"/>
</dbReference>
<evidence type="ECO:0000313" key="1">
    <source>
        <dbReference type="EMBL" id="TLV01500.1"/>
    </source>
</evidence>
<sequence>MKWIYNLMIVMSALLFCNCEGLVEDLDASKLPKVESKLVVSCFISPQSSFMNVIVSESQPLLGPATYSPMYVPNAEVILSGEAGQIRLPYRDSVNQYYVDSSAFKIIAGQSYTLTVNDGKRSVKATCTVPVKVPKIKNIVIEYLPEFEFIYLGMLVRALWADIPGEKNYYSLRGYFNNSITYLDAMSGDLKPVRRNDITEFRFLPAINNLFNDENLDGTTFASQDIQFVLGKKETIVYRDKNNVEHSFNSNPRVDVIHLEVMNLDENYYQFLKTRADYKEDNKFTEPTPVFTNVEGGLGCFGAYNAAIFEDRTGW</sequence>
<protein>
    <submittedName>
        <fullName evidence="1">DUF4249 domain-containing protein</fullName>
    </submittedName>
</protein>
<dbReference type="InterPro" id="IPR025345">
    <property type="entry name" value="DUF4249"/>
</dbReference>
<evidence type="ECO:0000313" key="2">
    <source>
        <dbReference type="Proteomes" id="UP000306402"/>
    </source>
</evidence>
<comment type="caution">
    <text evidence="1">The sequence shown here is derived from an EMBL/GenBank/DDBJ whole genome shotgun (WGS) entry which is preliminary data.</text>
</comment>
<accession>A0A5R9KZI5</accession>
<gene>
    <name evidence="1" type="ORF">FEN17_18920</name>
</gene>
<dbReference type="AlphaFoldDB" id="A0A5R9KZI5"/>
<dbReference type="RefSeq" id="WP_138366871.1">
    <property type="nucleotide sequence ID" value="NZ_VCEJ01000004.1"/>
</dbReference>